<dbReference type="PANTHER" id="PTHR35546:SF25">
    <property type="entry name" value="F-BOX DOMAIN-CONTAINING PROTEIN"/>
    <property type="match status" value="1"/>
</dbReference>
<dbReference type="EMBL" id="JASCZI010181930">
    <property type="protein sequence ID" value="MED6186453.1"/>
    <property type="molecule type" value="Genomic_DNA"/>
</dbReference>
<evidence type="ECO:0000313" key="3">
    <source>
        <dbReference type="EMBL" id="MED6186453.1"/>
    </source>
</evidence>
<evidence type="ECO:0008006" key="5">
    <source>
        <dbReference type="Google" id="ProtNLM"/>
    </source>
</evidence>
<dbReference type="InterPro" id="IPR055290">
    <property type="entry name" value="At3g26010-like"/>
</dbReference>
<reference evidence="3 4" key="1">
    <citation type="journal article" date="2023" name="Plants (Basel)">
        <title>Bridging the Gap: Combining Genomics and Transcriptomics Approaches to Understand Stylosanthes scabra, an Orphan Legume from the Brazilian Caatinga.</title>
        <authorList>
            <person name="Ferreira-Neto J.R.C."/>
            <person name="da Silva M.D."/>
            <person name="Binneck E."/>
            <person name="de Melo N.F."/>
            <person name="da Silva R.H."/>
            <person name="de Melo A.L.T.M."/>
            <person name="Pandolfi V."/>
            <person name="Bustamante F.O."/>
            <person name="Brasileiro-Vidal A.C."/>
            <person name="Benko-Iseppon A.M."/>
        </authorList>
    </citation>
    <scope>NUCLEOTIDE SEQUENCE [LARGE SCALE GENOMIC DNA]</scope>
    <source>
        <tissue evidence="3">Leaves</tissue>
    </source>
</reference>
<dbReference type="InterPro" id="IPR006527">
    <property type="entry name" value="F-box-assoc_dom_typ1"/>
</dbReference>
<feature type="domain" description="F-box associated beta-propeller type 1" evidence="2">
    <location>
        <begin position="189"/>
        <end position="311"/>
    </location>
</feature>
<dbReference type="Pfam" id="PF07734">
    <property type="entry name" value="FBA_1"/>
    <property type="match status" value="1"/>
</dbReference>
<name>A0ABU6WQQ6_9FABA</name>
<evidence type="ECO:0000313" key="4">
    <source>
        <dbReference type="Proteomes" id="UP001341840"/>
    </source>
</evidence>
<sequence>MKKDRGYEVLRFQGDLGSPTSALKNNHVLIDVTASAASQSTPSPVSRTTATTTFSFVIVVGGGLRLGDGSSNGSDDEVRWLQLVVLQLPLAEKVLGSIDLFRHILGRLPTKILLRLKCVSKYWLSLISDKEFRHMHTLHGYHDQHHRPPPSLIISSYNYENILLPLTTGAMTLPAHSLDLSFLNHGPVRVVRSCNGLLLCGDEHDHHFVCNPITKEFISLPQYLHVIPWCVYLAFEPSRSPNFQVVSTKNVWIVPNKLKPDSPIPNPPFFCRCVVYSSETGSWSELIEIPITKPISPSAGVYCNGGIHWCGGCPEFHMFLHFETLRLKLIENTFPNY</sequence>
<dbReference type="InterPro" id="IPR001810">
    <property type="entry name" value="F-box_dom"/>
</dbReference>
<dbReference type="SUPFAM" id="SSF81383">
    <property type="entry name" value="F-box domain"/>
    <property type="match status" value="1"/>
</dbReference>
<comment type="caution">
    <text evidence="3">The sequence shown here is derived from an EMBL/GenBank/DDBJ whole genome shotgun (WGS) entry which is preliminary data.</text>
</comment>
<dbReference type="PANTHER" id="PTHR35546">
    <property type="entry name" value="F-BOX PROTEIN INTERACTION DOMAIN PROTEIN-RELATED"/>
    <property type="match status" value="1"/>
</dbReference>
<organism evidence="3 4">
    <name type="scientific">Stylosanthes scabra</name>
    <dbReference type="NCBI Taxonomy" id="79078"/>
    <lineage>
        <taxon>Eukaryota</taxon>
        <taxon>Viridiplantae</taxon>
        <taxon>Streptophyta</taxon>
        <taxon>Embryophyta</taxon>
        <taxon>Tracheophyta</taxon>
        <taxon>Spermatophyta</taxon>
        <taxon>Magnoliopsida</taxon>
        <taxon>eudicotyledons</taxon>
        <taxon>Gunneridae</taxon>
        <taxon>Pentapetalae</taxon>
        <taxon>rosids</taxon>
        <taxon>fabids</taxon>
        <taxon>Fabales</taxon>
        <taxon>Fabaceae</taxon>
        <taxon>Papilionoideae</taxon>
        <taxon>50 kb inversion clade</taxon>
        <taxon>dalbergioids sensu lato</taxon>
        <taxon>Dalbergieae</taxon>
        <taxon>Pterocarpus clade</taxon>
        <taxon>Stylosanthes</taxon>
    </lineage>
</organism>
<evidence type="ECO:0000259" key="1">
    <source>
        <dbReference type="Pfam" id="PF00646"/>
    </source>
</evidence>
<gene>
    <name evidence="3" type="ORF">PIB30_066831</name>
</gene>
<dbReference type="InterPro" id="IPR036047">
    <property type="entry name" value="F-box-like_dom_sf"/>
</dbReference>
<evidence type="ECO:0000259" key="2">
    <source>
        <dbReference type="Pfam" id="PF07734"/>
    </source>
</evidence>
<dbReference type="Proteomes" id="UP001341840">
    <property type="component" value="Unassembled WGS sequence"/>
</dbReference>
<feature type="domain" description="F-box" evidence="1">
    <location>
        <begin position="98"/>
        <end position="133"/>
    </location>
</feature>
<proteinExistence type="predicted"/>
<protein>
    <recommendedName>
        <fullName evidence="5">F-box domain-containing protein</fullName>
    </recommendedName>
</protein>
<keyword evidence="4" id="KW-1185">Reference proteome</keyword>
<dbReference type="Pfam" id="PF00646">
    <property type="entry name" value="F-box"/>
    <property type="match status" value="1"/>
</dbReference>
<accession>A0ABU6WQQ6</accession>